<evidence type="ECO:0000313" key="2">
    <source>
        <dbReference type="Proteomes" id="UP000824120"/>
    </source>
</evidence>
<gene>
    <name evidence="1" type="ORF">H5410_002900</name>
</gene>
<organism evidence="1 2">
    <name type="scientific">Solanum commersonii</name>
    <name type="common">Commerson's wild potato</name>
    <name type="synonym">Commerson's nightshade</name>
    <dbReference type="NCBI Taxonomy" id="4109"/>
    <lineage>
        <taxon>Eukaryota</taxon>
        <taxon>Viridiplantae</taxon>
        <taxon>Streptophyta</taxon>
        <taxon>Embryophyta</taxon>
        <taxon>Tracheophyta</taxon>
        <taxon>Spermatophyta</taxon>
        <taxon>Magnoliopsida</taxon>
        <taxon>eudicotyledons</taxon>
        <taxon>Gunneridae</taxon>
        <taxon>Pentapetalae</taxon>
        <taxon>asterids</taxon>
        <taxon>lamiids</taxon>
        <taxon>Solanales</taxon>
        <taxon>Solanaceae</taxon>
        <taxon>Solanoideae</taxon>
        <taxon>Solaneae</taxon>
        <taxon>Solanum</taxon>
    </lineage>
</organism>
<dbReference type="EMBL" id="JACXVP010000001">
    <property type="protein sequence ID" value="KAG5631183.1"/>
    <property type="molecule type" value="Genomic_DNA"/>
</dbReference>
<sequence length="66" mass="7114">MHKVYGVTSEGIVVPDQVGYVADVSVDDVWITECTIVSTISRISLNIFSSRLSIISSLCTAIYSSS</sequence>
<accession>A0A9J6B463</accession>
<comment type="caution">
    <text evidence="1">The sequence shown here is derived from an EMBL/GenBank/DDBJ whole genome shotgun (WGS) entry which is preliminary data.</text>
</comment>
<proteinExistence type="predicted"/>
<keyword evidence="2" id="KW-1185">Reference proteome</keyword>
<protein>
    <submittedName>
        <fullName evidence="1">Uncharacterized protein</fullName>
    </submittedName>
</protein>
<evidence type="ECO:0000313" key="1">
    <source>
        <dbReference type="EMBL" id="KAG5631183.1"/>
    </source>
</evidence>
<name>A0A9J6B463_SOLCO</name>
<feature type="non-terminal residue" evidence="1">
    <location>
        <position position="66"/>
    </location>
</feature>
<dbReference type="AlphaFoldDB" id="A0A9J6B463"/>
<reference evidence="1 2" key="1">
    <citation type="submission" date="2020-09" db="EMBL/GenBank/DDBJ databases">
        <title>De no assembly of potato wild relative species, Solanum commersonii.</title>
        <authorList>
            <person name="Cho K."/>
        </authorList>
    </citation>
    <scope>NUCLEOTIDE SEQUENCE [LARGE SCALE GENOMIC DNA]</scope>
    <source>
        <strain evidence="1">LZ3.2</strain>
        <tissue evidence="1">Leaf</tissue>
    </source>
</reference>
<dbReference type="Proteomes" id="UP000824120">
    <property type="component" value="Chromosome 1"/>
</dbReference>